<dbReference type="InterPro" id="IPR026022">
    <property type="entry name" value="PhoU_dom"/>
</dbReference>
<comment type="subcellular location">
    <subcellularLocation>
        <location evidence="1 7">Cytoplasm</location>
    </subcellularLocation>
</comment>
<dbReference type="PANTHER" id="PTHR42930:SF3">
    <property type="entry name" value="PHOSPHATE-SPECIFIC TRANSPORT SYSTEM ACCESSORY PROTEIN PHOU"/>
    <property type="match status" value="1"/>
</dbReference>
<evidence type="ECO:0000313" key="9">
    <source>
        <dbReference type="EMBL" id="SEQ41288.1"/>
    </source>
</evidence>
<keyword evidence="6 7" id="KW-0592">Phosphate transport</keyword>
<dbReference type="STRING" id="571933.SAMN05216362_11319"/>
<evidence type="ECO:0000256" key="1">
    <source>
        <dbReference type="ARBA" id="ARBA00004496"/>
    </source>
</evidence>
<name>A0A1H9FUX1_9BACI</name>
<evidence type="ECO:0000313" key="10">
    <source>
        <dbReference type="Proteomes" id="UP000199427"/>
    </source>
</evidence>
<dbReference type="Pfam" id="PF01895">
    <property type="entry name" value="PhoU"/>
    <property type="match status" value="2"/>
</dbReference>
<dbReference type="GO" id="GO:0030643">
    <property type="term" value="P:intracellular phosphate ion homeostasis"/>
    <property type="evidence" value="ECO:0007669"/>
    <property type="project" value="InterPro"/>
</dbReference>
<dbReference type="Proteomes" id="UP000199427">
    <property type="component" value="Unassembled WGS sequence"/>
</dbReference>
<dbReference type="PANTHER" id="PTHR42930">
    <property type="entry name" value="PHOSPHATE-SPECIFIC TRANSPORT SYSTEM ACCESSORY PROTEIN PHOU"/>
    <property type="match status" value="1"/>
</dbReference>
<dbReference type="SUPFAM" id="SSF109755">
    <property type="entry name" value="PhoU-like"/>
    <property type="match status" value="1"/>
</dbReference>
<keyword evidence="5 7" id="KW-0963">Cytoplasm</keyword>
<gene>
    <name evidence="9" type="ORF">SAMN05216362_11319</name>
</gene>
<dbReference type="InterPro" id="IPR038078">
    <property type="entry name" value="PhoU-like_sf"/>
</dbReference>
<dbReference type="OrthoDB" id="9814256at2"/>
<dbReference type="FunFam" id="1.20.58.220:FF:000004">
    <property type="entry name" value="Phosphate-specific transport system accessory protein PhoU"/>
    <property type="match status" value="1"/>
</dbReference>
<dbReference type="GO" id="GO:0006817">
    <property type="term" value="P:phosphate ion transport"/>
    <property type="evidence" value="ECO:0007669"/>
    <property type="project" value="UniProtKB-KW"/>
</dbReference>
<comment type="function">
    <text evidence="7">Plays a role in the regulation of phosphate uptake.</text>
</comment>
<dbReference type="RefSeq" id="WP_091773452.1">
    <property type="nucleotide sequence ID" value="NZ_FOES01000013.1"/>
</dbReference>
<evidence type="ECO:0000259" key="8">
    <source>
        <dbReference type="Pfam" id="PF01895"/>
    </source>
</evidence>
<accession>A0A1H9FUX1</accession>
<comment type="similarity">
    <text evidence="2 7">Belongs to the PhoU family.</text>
</comment>
<reference evidence="9 10" key="1">
    <citation type="submission" date="2016-10" db="EMBL/GenBank/DDBJ databases">
        <authorList>
            <person name="de Groot N.N."/>
        </authorList>
    </citation>
    <scope>NUCLEOTIDE SEQUENCE [LARGE SCALE GENOMIC DNA]</scope>
    <source>
        <strain evidence="9 10">DSM 21633</strain>
    </source>
</reference>
<dbReference type="Gene3D" id="1.20.58.220">
    <property type="entry name" value="Phosphate transport system protein phou homolog 2, domain 2"/>
    <property type="match status" value="1"/>
</dbReference>
<evidence type="ECO:0000256" key="7">
    <source>
        <dbReference type="PIRNR" id="PIRNR003107"/>
    </source>
</evidence>
<evidence type="ECO:0000256" key="3">
    <source>
        <dbReference type="ARBA" id="ARBA00011738"/>
    </source>
</evidence>
<organism evidence="9 10">
    <name type="scientific">Piscibacillus halophilus</name>
    <dbReference type="NCBI Taxonomy" id="571933"/>
    <lineage>
        <taxon>Bacteria</taxon>
        <taxon>Bacillati</taxon>
        <taxon>Bacillota</taxon>
        <taxon>Bacilli</taxon>
        <taxon>Bacillales</taxon>
        <taxon>Bacillaceae</taxon>
        <taxon>Piscibacillus</taxon>
    </lineage>
</organism>
<dbReference type="EMBL" id="FOES01000013">
    <property type="protein sequence ID" value="SEQ41288.1"/>
    <property type="molecule type" value="Genomic_DNA"/>
</dbReference>
<feature type="domain" description="PhoU" evidence="8">
    <location>
        <begin position="124"/>
        <end position="203"/>
    </location>
</feature>
<dbReference type="GO" id="GO:0045936">
    <property type="term" value="P:negative regulation of phosphate metabolic process"/>
    <property type="evidence" value="ECO:0007669"/>
    <property type="project" value="InterPro"/>
</dbReference>
<feature type="domain" description="PhoU" evidence="8">
    <location>
        <begin position="17"/>
        <end position="105"/>
    </location>
</feature>
<evidence type="ECO:0000256" key="2">
    <source>
        <dbReference type="ARBA" id="ARBA00008107"/>
    </source>
</evidence>
<keyword evidence="10" id="KW-1185">Reference proteome</keyword>
<dbReference type="AlphaFoldDB" id="A0A1H9FUX1"/>
<evidence type="ECO:0000256" key="6">
    <source>
        <dbReference type="ARBA" id="ARBA00022592"/>
    </source>
</evidence>
<dbReference type="InterPro" id="IPR028366">
    <property type="entry name" value="PhoU"/>
</dbReference>
<proteinExistence type="inferred from homology"/>
<sequence length="218" mass="24842">MVRENFEEKLSALKQQVLKMSEMAKTSLSKSLYALEHQDLQQAQDVINQDEKINAIEDEINDQAIWLIAKEQPVAKDLRRLVITLKVTNDIERIGDLAVNIAKSVIRIGTDTLPEEKQQILMTASVVEQMIDLVIEAYIEENMETAFEISRIDDKVDHQYGSSIETLLTHMTKHPDEISQITQLAFISRYLERAADHVTNIAEGIIYLVKGKHVDLNT</sequence>
<dbReference type="PIRSF" id="PIRSF003107">
    <property type="entry name" value="PhoU"/>
    <property type="match status" value="1"/>
</dbReference>
<dbReference type="NCBIfam" id="TIGR02135">
    <property type="entry name" value="phoU_full"/>
    <property type="match status" value="1"/>
</dbReference>
<protein>
    <recommendedName>
        <fullName evidence="7">Phosphate-specific transport system accessory protein PhoU</fullName>
    </recommendedName>
</protein>
<dbReference type="GO" id="GO:0005737">
    <property type="term" value="C:cytoplasm"/>
    <property type="evidence" value="ECO:0007669"/>
    <property type="project" value="UniProtKB-SubCell"/>
</dbReference>
<comment type="subunit">
    <text evidence="3 7">Homodimer.</text>
</comment>
<evidence type="ECO:0000256" key="5">
    <source>
        <dbReference type="ARBA" id="ARBA00022490"/>
    </source>
</evidence>
<keyword evidence="4 7" id="KW-0813">Transport</keyword>
<evidence type="ECO:0000256" key="4">
    <source>
        <dbReference type="ARBA" id="ARBA00022448"/>
    </source>
</evidence>